<accession>A0A914DCW8</accession>
<name>A0A914DCW8_9BILA</name>
<evidence type="ECO:0000313" key="2">
    <source>
        <dbReference type="WBParaSite" id="ACRNAN_scaffold2384.g20335.t1"/>
    </source>
</evidence>
<evidence type="ECO:0000313" key="1">
    <source>
        <dbReference type="Proteomes" id="UP000887540"/>
    </source>
</evidence>
<proteinExistence type="predicted"/>
<dbReference type="Proteomes" id="UP000887540">
    <property type="component" value="Unplaced"/>
</dbReference>
<reference evidence="2" key="1">
    <citation type="submission" date="2022-11" db="UniProtKB">
        <authorList>
            <consortium name="WormBaseParasite"/>
        </authorList>
    </citation>
    <scope>IDENTIFICATION</scope>
</reference>
<sequence>MNIGRKYATSAASEEELFVSLTLYDKETDEYSEIKLIDESNGKDGDQECSCLDEMKFFPNQKPINRTYGYTFDFARINSLKYCVLETIKETKELWPIKSVTQKCFAEYVEDDDEEYDKDYRLDNFFAKPPVIPTPPLRISVDFPKFYDYDLILDAIKNLKLHGPS</sequence>
<dbReference type="WBParaSite" id="ACRNAN_scaffold2384.g20335.t1">
    <property type="protein sequence ID" value="ACRNAN_scaffold2384.g20335.t1"/>
    <property type="gene ID" value="ACRNAN_scaffold2384.g20335"/>
</dbReference>
<keyword evidence="1" id="KW-1185">Reference proteome</keyword>
<protein>
    <submittedName>
        <fullName evidence="2">Uncharacterized protein</fullName>
    </submittedName>
</protein>
<organism evidence="1 2">
    <name type="scientific">Acrobeloides nanus</name>
    <dbReference type="NCBI Taxonomy" id="290746"/>
    <lineage>
        <taxon>Eukaryota</taxon>
        <taxon>Metazoa</taxon>
        <taxon>Ecdysozoa</taxon>
        <taxon>Nematoda</taxon>
        <taxon>Chromadorea</taxon>
        <taxon>Rhabditida</taxon>
        <taxon>Tylenchina</taxon>
        <taxon>Cephalobomorpha</taxon>
        <taxon>Cephaloboidea</taxon>
        <taxon>Cephalobidae</taxon>
        <taxon>Acrobeloides</taxon>
    </lineage>
</organism>
<dbReference type="AlphaFoldDB" id="A0A914DCW8"/>